<dbReference type="AlphaFoldDB" id="A0A2C9UAW7"/>
<proteinExistence type="predicted"/>
<name>A0A2C9UAW7_MANES</name>
<sequence length="60" mass="7150">MKIFRQAPELITIQNSKDKPCIRCNIPHFIDNLRCNSVLELVLFNQYQRKRMGNFIISQI</sequence>
<organism evidence="1">
    <name type="scientific">Manihot esculenta</name>
    <name type="common">Cassava</name>
    <name type="synonym">Jatropha manihot</name>
    <dbReference type="NCBI Taxonomy" id="3983"/>
    <lineage>
        <taxon>Eukaryota</taxon>
        <taxon>Viridiplantae</taxon>
        <taxon>Streptophyta</taxon>
        <taxon>Embryophyta</taxon>
        <taxon>Tracheophyta</taxon>
        <taxon>Spermatophyta</taxon>
        <taxon>Magnoliopsida</taxon>
        <taxon>eudicotyledons</taxon>
        <taxon>Gunneridae</taxon>
        <taxon>Pentapetalae</taxon>
        <taxon>rosids</taxon>
        <taxon>fabids</taxon>
        <taxon>Malpighiales</taxon>
        <taxon>Euphorbiaceae</taxon>
        <taxon>Crotonoideae</taxon>
        <taxon>Manihoteae</taxon>
        <taxon>Manihot</taxon>
    </lineage>
</organism>
<dbReference type="EMBL" id="CM004402">
    <property type="protein sequence ID" value="OAY26907.1"/>
    <property type="molecule type" value="Genomic_DNA"/>
</dbReference>
<accession>A0A2C9UAW7</accession>
<evidence type="ECO:0000313" key="1">
    <source>
        <dbReference type="EMBL" id="OAY26907.1"/>
    </source>
</evidence>
<protein>
    <submittedName>
        <fullName evidence="1">Uncharacterized protein</fullName>
    </submittedName>
</protein>
<gene>
    <name evidence="1" type="ORF">MANES_16G084400</name>
</gene>
<reference evidence="1" key="1">
    <citation type="submission" date="2016-02" db="EMBL/GenBank/DDBJ databases">
        <title>WGS assembly of Manihot esculenta.</title>
        <authorList>
            <person name="Bredeson J.V."/>
            <person name="Prochnik S.E."/>
            <person name="Lyons J.B."/>
            <person name="Schmutz J."/>
            <person name="Grimwood J."/>
            <person name="Vrebalov J."/>
            <person name="Bart R.S."/>
            <person name="Amuge T."/>
            <person name="Ferguson M.E."/>
            <person name="Green R."/>
            <person name="Putnam N."/>
            <person name="Stites J."/>
            <person name="Rounsley S."/>
            <person name="Rokhsar D.S."/>
        </authorList>
    </citation>
    <scope>NUCLEOTIDE SEQUENCE [LARGE SCALE GENOMIC DNA]</scope>
    <source>
        <tissue evidence="1">Leaf</tissue>
    </source>
</reference>